<gene>
    <name evidence="2" type="ORF">IAG42_36930</name>
</gene>
<keyword evidence="3" id="KW-1185">Reference proteome</keyword>
<keyword evidence="1" id="KW-0472">Membrane</keyword>
<dbReference type="KEGG" id="sxn:IAG42_36930"/>
<accession>A0A7H1BKS7</accession>
<keyword evidence="1" id="KW-0812">Transmembrane</keyword>
<keyword evidence="2" id="KW-0614">Plasmid</keyword>
<geneLocation type="plasmid" evidence="2 3">
    <name>unnamed1</name>
</geneLocation>
<organism evidence="2 3">
    <name type="scientific">Streptomyces xanthii</name>
    <dbReference type="NCBI Taxonomy" id="2768069"/>
    <lineage>
        <taxon>Bacteria</taxon>
        <taxon>Bacillati</taxon>
        <taxon>Actinomycetota</taxon>
        <taxon>Actinomycetes</taxon>
        <taxon>Kitasatosporales</taxon>
        <taxon>Streptomycetaceae</taxon>
        <taxon>Streptomyces</taxon>
    </lineage>
</organism>
<dbReference type="Proteomes" id="UP000516428">
    <property type="component" value="Plasmid unnamed1"/>
</dbReference>
<reference evidence="2 3" key="1">
    <citation type="submission" date="2020-09" db="EMBL/GenBank/DDBJ databases">
        <title>A novel species.</title>
        <authorList>
            <person name="Gao J."/>
        </authorList>
    </citation>
    <scope>NUCLEOTIDE SEQUENCE [LARGE SCALE GENOMIC DNA]</scope>
    <source>
        <strain evidence="2 3">CRXT-Y-14</strain>
        <plasmid evidence="2 3">unnamed1</plasmid>
    </source>
</reference>
<feature type="transmembrane region" description="Helical" evidence="1">
    <location>
        <begin position="20"/>
        <end position="38"/>
    </location>
</feature>
<proteinExistence type="predicted"/>
<evidence type="ECO:0008006" key="4">
    <source>
        <dbReference type="Google" id="ProtNLM"/>
    </source>
</evidence>
<feature type="transmembrane region" description="Helical" evidence="1">
    <location>
        <begin position="144"/>
        <end position="165"/>
    </location>
</feature>
<sequence>MITAAGVLAALLHDAPQVSMTGYAALVLASLVLLLILGMPSEKRMVGLGLLWILLALMVPNGFRSAVLDWRGEHIRATVTEVRQQDVPRTGGVDYDCKAETTQGRVLWLRDSDRCGRDTRPGDRYDIVRDPENLVGASTSAQPITFSVLVPGVSGALLLMGVIGARSVSRSPSAKADRVPVAGR</sequence>
<evidence type="ECO:0000256" key="1">
    <source>
        <dbReference type="SAM" id="Phobius"/>
    </source>
</evidence>
<evidence type="ECO:0000313" key="2">
    <source>
        <dbReference type="EMBL" id="QNS09332.1"/>
    </source>
</evidence>
<protein>
    <recommendedName>
        <fullName evidence="4">DUF3592 domain-containing protein</fullName>
    </recommendedName>
</protein>
<dbReference type="AlphaFoldDB" id="A0A7H1BKS7"/>
<dbReference type="RefSeq" id="WP_188341987.1">
    <property type="nucleotide sequence ID" value="NZ_CP061282.1"/>
</dbReference>
<name>A0A7H1BKS7_9ACTN</name>
<keyword evidence="1" id="KW-1133">Transmembrane helix</keyword>
<evidence type="ECO:0000313" key="3">
    <source>
        <dbReference type="Proteomes" id="UP000516428"/>
    </source>
</evidence>
<feature type="transmembrane region" description="Helical" evidence="1">
    <location>
        <begin position="45"/>
        <end position="63"/>
    </location>
</feature>
<dbReference type="EMBL" id="CP061282">
    <property type="protein sequence ID" value="QNS09332.1"/>
    <property type="molecule type" value="Genomic_DNA"/>
</dbReference>